<dbReference type="PANTHER" id="PTHR30004:SF6">
    <property type="entry name" value="D-THREONATE 4-PHOSPHATE DEHYDROGENASE"/>
    <property type="match status" value="1"/>
</dbReference>
<evidence type="ECO:0000256" key="4">
    <source>
        <dbReference type="SAM" id="MobiDB-lite"/>
    </source>
</evidence>
<protein>
    <submittedName>
        <fullName evidence="5">4-hydroxythreonine-4-phosphate dehydrogenase</fullName>
    </submittedName>
</protein>
<evidence type="ECO:0000256" key="2">
    <source>
        <dbReference type="ARBA" id="ARBA00023002"/>
    </source>
</evidence>
<evidence type="ECO:0000256" key="3">
    <source>
        <dbReference type="ARBA" id="ARBA00023027"/>
    </source>
</evidence>
<dbReference type="NCBIfam" id="TIGR00557">
    <property type="entry name" value="pdxA"/>
    <property type="match status" value="1"/>
</dbReference>
<dbReference type="EMBL" id="JQJC01000006">
    <property type="protein sequence ID" value="KGN96338.1"/>
    <property type="molecule type" value="Genomic_DNA"/>
</dbReference>
<sequence>MEKNLLRIAITHGDINGIGYEILLKAFAEPMFAELFCPIVYGSAVAEKYWRDALQIESEPWQLISQASEARPGQVNLIDVCGEQIQVQPGEANRTSGMAALAALERAMSDIKSRQCDALVTAPINKSAMPVDVFPFKGHTDYLAHKCGAEARGLMILFSDECRVALATTHCALQEVSQHLSVDLIVDKLQQMEHSLIQDFGIVKPRIALLSVNPHASDHGLMGDEEERILLPALEQAQREHILCFGPYAADGFWGSDSSMRFDAILAIYHDQGLAPFKALYMNRGVNFTANLPFVRTSPDHGTGYDIVGKGVASEESLRSAVYAAIDIYRARSRYQEATKSPLRKTYFEKGNDNEKLETPPGGEE</sequence>
<dbReference type="SUPFAM" id="SSF53659">
    <property type="entry name" value="Isocitrate/Isopropylmalate dehydrogenase-like"/>
    <property type="match status" value="1"/>
</dbReference>
<feature type="region of interest" description="Disordered" evidence="4">
    <location>
        <begin position="342"/>
        <end position="365"/>
    </location>
</feature>
<dbReference type="Gene3D" id="3.40.718.10">
    <property type="entry name" value="Isopropylmalate Dehydrogenase"/>
    <property type="match status" value="1"/>
</dbReference>
<evidence type="ECO:0000313" key="5">
    <source>
        <dbReference type="EMBL" id="KGN96338.1"/>
    </source>
</evidence>
<keyword evidence="3" id="KW-0520">NAD</keyword>
<feature type="compositionally biased region" description="Basic and acidic residues" evidence="4">
    <location>
        <begin position="346"/>
        <end position="358"/>
    </location>
</feature>
<gene>
    <name evidence="5" type="ORF">HQ38_01720</name>
</gene>
<comment type="caution">
    <text evidence="5">The sequence shown here is derived from an EMBL/GenBank/DDBJ whole genome shotgun (WGS) entry which is preliminary data.</text>
</comment>
<evidence type="ECO:0000313" key="6">
    <source>
        <dbReference type="Proteomes" id="UP000030136"/>
    </source>
</evidence>
<dbReference type="InterPro" id="IPR005255">
    <property type="entry name" value="PdxA_fam"/>
</dbReference>
<evidence type="ECO:0000256" key="1">
    <source>
        <dbReference type="ARBA" id="ARBA00022723"/>
    </source>
</evidence>
<dbReference type="GO" id="GO:0046872">
    <property type="term" value="F:metal ion binding"/>
    <property type="evidence" value="ECO:0007669"/>
    <property type="project" value="UniProtKB-KW"/>
</dbReference>
<keyword evidence="2" id="KW-0560">Oxidoreductase</keyword>
<accession>A0AB34PH01</accession>
<keyword evidence="1" id="KW-0479">Metal-binding</keyword>
<dbReference type="AlphaFoldDB" id="A0AB34PH01"/>
<organism evidence="5 6">
    <name type="scientific">Porphyromonas crevioricanis</name>
    <dbReference type="NCBI Taxonomy" id="393921"/>
    <lineage>
        <taxon>Bacteria</taxon>
        <taxon>Pseudomonadati</taxon>
        <taxon>Bacteroidota</taxon>
        <taxon>Bacteroidia</taxon>
        <taxon>Bacteroidales</taxon>
        <taxon>Porphyromonadaceae</taxon>
        <taxon>Porphyromonas</taxon>
    </lineage>
</organism>
<reference evidence="5 6" key="1">
    <citation type="submission" date="2014-08" db="EMBL/GenBank/DDBJ databases">
        <title>Porphyromonas crevioricanis strain:COT-253_OH1447 Genome sequencing.</title>
        <authorList>
            <person name="Wallis C."/>
            <person name="Deusch O."/>
            <person name="O'Flynn C."/>
            <person name="Davis I."/>
            <person name="Jospin G."/>
            <person name="Darling A.E."/>
            <person name="Coil D.A."/>
            <person name="Alexiev A."/>
            <person name="Horsfall A."/>
            <person name="Kirkwood N."/>
            <person name="Harris S."/>
            <person name="Eisen J.A."/>
        </authorList>
    </citation>
    <scope>NUCLEOTIDE SEQUENCE [LARGE SCALE GENOMIC DNA]</scope>
    <source>
        <strain evidence="6">COT-253 OH1447</strain>
    </source>
</reference>
<dbReference type="Proteomes" id="UP000030136">
    <property type="component" value="Unassembled WGS sequence"/>
</dbReference>
<proteinExistence type="predicted"/>
<dbReference type="GO" id="GO:0016491">
    <property type="term" value="F:oxidoreductase activity"/>
    <property type="evidence" value="ECO:0007669"/>
    <property type="project" value="UniProtKB-KW"/>
</dbReference>
<dbReference type="Pfam" id="PF04166">
    <property type="entry name" value="PdxA"/>
    <property type="match status" value="1"/>
</dbReference>
<dbReference type="GO" id="GO:0051287">
    <property type="term" value="F:NAD binding"/>
    <property type="evidence" value="ECO:0007669"/>
    <property type="project" value="InterPro"/>
</dbReference>
<dbReference type="PANTHER" id="PTHR30004">
    <property type="entry name" value="4-HYDROXYTHREONINE-4-PHOSPHATE DEHYDROGENASE"/>
    <property type="match status" value="1"/>
</dbReference>
<name>A0AB34PH01_9PORP</name>
<dbReference type="RefSeq" id="WP_023936661.1">
    <property type="nucleotide sequence ID" value="NZ_FUXH01000012.1"/>
</dbReference>